<organism evidence="1 2">
    <name type="scientific">Naganishia friedmannii</name>
    <dbReference type="NCBI Taxonomy" id="89922"/>
    <lineage>
        <taxon>Eukaryota</taxon>
        <taxon>Fungi</taxon>
        <taxon>Dikarya</taxon>
        <taxon>Basidiomycota</taxon>
        <taxon>Agaricomycotina</taxon>
        <taxon>Tremellomycetes</taxon>
        <taxon>Filobasidiales</taxon>
        <taxon>Filobasidiaceae</taxon>
        <taxon>Naganishia</taxon>
    </lineage>
</organism>
<evidence type="ECO:0000313" key="2">
    <source>
        <dbReference type="Proteomes" id="UP001227268"/>
    </source>
</evidence>
<sequence>MLNKLPLILLALLPAASPAAAATAYDLIVSHKGASFFDGFAFAQGYDNTTNGDVVWANSSKVAYVNDQGKAILKVDNSTEVPYNEKRESVKLYSKNYYRPGTVWVFDATHVPVGCSVWPALFTQGTNWPEHGEIDIFEVVNNDQTNQYALHTTAGCIASPGSGGQTGTQGFATCDQNQNSGSGCTVRDMDAASAGKGFNDAQGGVYVAAFETEGIRIWFFTRSKVPSALTGEANTIDLDALGTPSARYNASAGGCDIPKFFGSQRLTLDITLCGDFAGSPTILQQTCPALVSPQTCYTTYVLKPENYQQAWFEINYLNVYGTSGSIDSGLSVNGGQGGVSSSSGSSSIVGTSSTSKAGTSSTARTTSTTTGNAGNALPTSTTVSSASRTRYWFAGAGWAVGLAAVVLSS</sequence>
<dbReference type="Proteomes" id="UP001227268">
    <property type="component" value="Unassembled WGS sequence"/>
</dbReference>
<accession>A0ACC2UYT1</accession>
<name>A0ACC2UYT1_9TREE</name>
<reference evidence="1" key="1">
    <citation type="submission" date="2023-04" db="EMBL/GenBank/DDBJ databases">
        <title>Draft Genome sequencing of Naganishia species isolated from polar environments using Oxford Nanopore Technology.</title>
        <authorList>
            <person name="Leo P."/>
            <person name="Venkateswaran K."/>
        </authorList>
    </citation>
    <scope>NUCLEOTIDE SEQUENCE</scope>
    <source>
        <strain evidence="1">MNA-CCFEE 5423</strain>
    </source>
</reference>
<comment type="caution">
    <text evidence="1">The sequence shown here is derived from an EMBL/GenBank/DDBJ whole genome shotgun (WGS) entry which is preliminary data.</text>
</comment>
<protein>
    <submittedName>
        <fullName evidence="1">Uncharacterized protein</fullName>
    </submittedName>
</protein>
<evidence type="ECO:0000313" key="1">
    <source>
        <dbReference type="EMBL" id="KAJ9092104.1"/>
    </source>
</evidence>
<proteinExistence type="predicted"/>
<gene>
    <name evidence="1" type="ORF">QFC21_006970</name>
</gene>
<dbReference type="EMBL" id="JASBWT010000042">
    <property type="protein sequence ID" value="KAJ9092104.1"/>
    <property type="molecule type" value="Genomic_DNA"/>
</dbReference>
<keyword evidence="2" id="KW-1185">Reference proteome</keyword>